<dbReference type="Proteomes" id="UP001229421">
    <property type="component" value="Unassembled WGS sequence"/>
</dbReference>
<dbReference type="PANTHER" id="PTHR37610">
    <property type="entry name" value="CCHC-TYPE DOMAIN-CONTAINING PROTEIN"/>
    <property type="match status" value="1"/>
</dbReference>
<evidence type="ECO:0000313" key="2">
    <source>
        <dbReference type="EMBL" id="KAK1427490.1"/>
    </source>
</evidence>
<comment type="caution">
    <text evidence="2">The sequence shown here is derived from an EMBL/GenBank/DDBJ whole genome shotgun (WGS) entry which is preliminary data.</text>
</comment>
<dbReference type="AlphaFoldDB" id="A0AAD8KQG6"/>
<evidence type="ECO:0000313" key="3">
    <source>
        <dbReference type="Proteomes" id="UP001229421"/>
    </source>
</evidence>
<accession>A0AAD8KQG6</accession>
<protein>
    <submittedName>
        <fullName evidence="2">Uncharacterized protein</fullName>
    </submittedName>
</protein>
<sequence length="376" mass="42652">MAEGVNKELAKTDVTKPDHNSPYYLHPSDYPRQMHVNDALTDKNYLDWVQEMENFLFAKNKIGFIDGTIKRPATGDADYMAWMRCDAMIKGWLTTAMEKEIRGSVKYAKSASEIWKDLKERFGKESAPRAYELKQTISNTKQEGVTVSAYYTKLRGLWDEMQSFLPTPICKCNGCTCGIGKSLSELKEKEQLYEFLMGLDGEFSIIRTQILATQPIPSLANAYHLVAEDEQQRIIAGGKKPVNETMAFQAFVKRGGPSSRAGQKENKGATHCDHCGRDGHTRDGCFKIIGYPEWWNVKDKREKAKPKAACAETEPNLISSLTKEQYEQFQKHFAVENKSAQIESPRTANMAGKFKHNDEWIVDSGWLAFEEIDWSG</sequence>
<dbReference type="PANTHER" id="PTHR37610:SF98">
    <property type="entry name" value="TRANSCRIPTION FACTOR INTERACTOR AND REGULATOR CCHC(ZN) FAMILY"/>
    <property type="match status" value="1"/>
</dbReference>
<keyword evidence="3" id="KW-1185">Reference proteome</keyword>
<organism evidence="2 3">
    <name type="scientific">Tagetes erecta</name>
    <name type="common">African marigold</name>
    <dbReference type="NCBI Taxonomy" id="13708"/>
    <lineage>
        <taxon>Eukaryota</taxon>
        <taxon>Viridiplantae</taxon>
        <taxon>Streptophyta</taxon>
        <taxon>Embryophyta</taxon>
        <taxon>Tracheophyta</taxon>
        <taxon>Spermatophyta</taxon>
        <taxon>Magnoliopsida</taxon>
        <taxon>eudicotyledons</taxon>
        <taxon>Gunneridae</taxon>
        <taxon>Pentapetalae</taxon>
        <taxon>asterids</taxon>
        <taxon>campanulids</taxon>
        <taxon>Asterales</taxon>
        <taxon>Asteraceae</taxon>
        <taxon>Asteroideae</taxon>
        <taxon>Heliantheae alliance</taxon>
        <taxon>Tageteae</taxon>
        <taxon>Tagetes</taxon>
    </lineage>
</organism>
<proteinExistence type="predicted"/>
<dbReference type="EMBL" id="JAUHHV010000004">
    <property type="protein sequence ID" value="KAK1427490.1"/>
    <property type="molecule type" value="Genomic_DNA"/>
</dbReference>
<feature type="region of interest" description="Disordered" evidence="1">
    <location>
        <begin position="1"/>
        <end position="22"/>
    </location>
</feature>
<name>A0AAD8KQG6_TARER</name>
<feature type="compositionally biased region" description="Basic and acidic residues" evidence="1">
    <location>
        <begin position="1"/>
        <end position="19"/>
    </location>
</feature>
<reference evidence="2" key="1">
    <citation type="journal article" date="2023" name="bioRxiv">
        <title>Improved chromosome-level genome assembly for marigold (Tagetes erecta).</title>
        <authorList>
            <person name="Jiang F."/>
            <person name="Yuan L."/>
            <person name="Wang S."/>
            <person name="Wang H."/>
            <person name="Xu D."/>
            <person name="Wang A."/>
            <person name="Fan W."/>
        </authorList>
    </citation>
    <scope>NUCLEOTIDE SEQUENCE</scope>
    <source>
        <strain evidence="2">WSJ</strain>
        <tissue evidence="2">Leaf</tissue>
    </source>
</reference>
<gene>
    <name evidence="2" type="ORF">QVD17_16176</name>
</gene>
<dbReference type="Pfam" id="PF14223">
    <property type="entry name" value="Retrotran_gag_2"/>
    <property type="match status" value="1"/>
</dbReference>
<evidence type="ECO:0000256" key="1">
    <source>
        <dbReference type="SAM" id="MobiDB-lite"/>
    </source>
</evidence>